<dbReference type="GO" id="GO:0007059">
    <property type="term" value="P:chromosome segregation"/>
    <property type="evidence" value="ECO:0007669"/>
    <property type="project" value="UniProtKB-UniRule"/>
</dbReference>
<dbReference type="RefSeq" id="WP_343060807.1">
    <property type="nucleotide sequence ID" value="NZ_BAABEW010000024.1"/>
</dbReference>
<reference evidence="12 13" key="1">
    <citation type="submission" date="2020-08" db="EMBL/GenBank/DDBJ databases">
        <title>Genomic Encyclopedia of Type Strains, Phase IV (KMG-IV): sequencing the most valuable type-strain genomes for metagenomic binning, comparative biology and taxonomic classification.</title>
        <authorList>
            <person name="Goeker M."/>
        </authorList>
    </citation>
    <scope>NUCLEOTIDE SEQUENCE [LARGE SCALE GENOMIC DNA]</scope>
    <source>
        <strain evidence="12 13">DSM 29781</strain>
    </source>
</reference>
<dbReference type="EMBL" id="JACHGB010000006">
    <property type="protein sequence ID" value="MBB5273186.1"/>
    <property type="molecule type" value="Genomic_DNA"/>
</dbReference>
<evidence type="ECO:0000256" key="8">
    <source>
        <dbReference type="ARBA" id="ARBA00023306"/>
    </source>
</evidence>
<evidence type="ECO:0000313" key="12">
    <source>
        <dbReference type="EMBL" id="MBB5273186.1"/>
    </source>
</evidence>
<evidence type="ECO:0000259" key="10">
    <source>
        <dbReference type="PROSITE" id="PS51898"/>
    </source>
</evidence>
<keyword evidence="3 9" id="KW-0132">Cell division</keyword>
<dbReference type="PANTHER" id="PTHR30349:SF81">
    <property type="entry name" value="TYROSINE RECOMBINASE XERC"/>
    <property type="match status" value="1"/>
</dbReference>
<keyword evidence="2 9" id="KW-0963">Cytoplasm</keyword>
<evidence type="ECO:0000256" key="6">
    <source>
        <dbReference type="ARBA" id="ARBA00023125"/>
    </source>
</evidence>
<dbReference type="GO" id="GO:0006313">
    <property type="term" value="P:DNA transposition"/>
    <property type="evidence" value="ECO:0007669"/>
    <property type="project" value="UniProtKB-UniRule"/>
</dbReference>
<evidence type="ECO:0000259" key="11">
    <source>
        <dbReference type="PROSITE" id="PS51900"/>
    </source>
</evidence>
<dbReference type="InterPro" id="IPR011010">
    <property type="entry name" value="DNA_brk_join_enz"/>
</dbReference>
<name>A0A7W8HKN7_9BURK</name>
<feature type="domain" description="Tyr recombinase" evidence="10">
    <location>
        <begin position="103"/>
        <end position="322"/>
    </location>
</feature>
<dbReference type="Pfam" id="PF02899">
    <property type="entry name" value="Phage_int_SAM_1"/>
    <property type="match status" value="1"/>
</dbReference>
<keyword evidence="6 9" id="KW-0238">DNA-binding</keyword>
<keyword evidence="5 9" id="KW-0229">DNA integration</keyword>
<dbReference type="Gene3D" id="1.10.443.10">
    <property type="entry name" value="Intergrase catalytic core"/>
    <property type="match status" value="1"/>
</dbReference>
<organism evidence="12 13">
    <name type="scientific">Quisquiliibacterium transsilvanicum</name>
    <dbReference type="NCBI Taxonomy" id="1549638"/>
    <lineage>
        <taxon>Bacteria</taxon>
        <taxon>Pseudomonadati</taxon>
        <taxon>Pseudomonadota</taxon>
        <taxon>Betaproteobacteria</taxon>
        <taxon>Burkholderiales</taxon>
        <taxon>Burkholderiaceae</taxon>
        <taxon>Quisquiliibacterium</taxon>
    </lineage>
</organism>
<dbReference type="GO" id="GO:0005737">
    <property type="term" value="C:cytoplasm"/>
    <property type="evidence" value="ECO:0007669"/>
    <property type="project" value="UniProtKB-SubCell"/>
</dbReference>
<evidence type="ECO:0000256" key="4">
    <source>
        <dbReference type="ARBA" id="ARBA00022829"/>
    </source>
</evidence>
<evidence type="ECO:0000256" key="3">
    <source>
        <dbReference type="ARBA" id="ARBA00022618"/>
    </source>
</evidence>
<keyword evidence="13" id="KW-1185">Reference proteome</keyword>
<evidence type="ECO:0000256" key="2">
    <source>
        <dbReference type="ARBA" id="ARBA00022490"/>
    </source>
</evidence>
<feature type="active site" evidence="9">
    <location>
        <position position="201"/>
    </location>
</feature>
<comment type="subcellular location">
    <subcellularLocation>
        <location evidence="1 9">Cytoplasm</location>
    </subcellularLocation>
</comment>
<dbReference type="InterPro" id="IPR010998">
    <property type="entry name" value="Integrase_recombinase_N"/>
</dbReference>
<dbReference type="InterPro" id="IPR050090">
    <property type="entry name" value="Tyrosine_recombinase_XerCD"/>
</dbReference>
<dbReference type="GO" id="GO:0003677">
    <property type="term" value="F:DNA binding"/>
    <property type="evidence" value="ECO:0007669"/>
    <property type="project" value="UniProtKB-UniRule"/>
</dbReference>
<accession>A0A7W8HKN7</accession>
<feature type="active site" description="O-(3'-phospho-DNA)-tyrosine intermediate" evidence="9">
    <location>
        <position position="309"/>
    </location>
</feature>
<feature type="active site" evidence="9">
    <location>
        <position position="166"/>
    </location>
</feature>
<dbReference type="Pfam" id="PF00589">
    <property type="entry name" value="Phage_integrase"/>
    <property type="match status" value="1"/>
</dbReference>
<dbReference type="GO" id="GO:0009037">
    <property type="term" value="F:tyrosine-based site-specific recombinase activity"/>
    <property type="evidence" value="ECO:0007669"/>
    <property type="project" value="UniProtKB-UniRule"/>
</dbReference>
<evidence type="ECO:0000256" key="7">
    <source>
        <dbReference type="ARBA" id="ARBA00023172"/>
    </source>
</evidence>
<dbReference type="PANTHER" id="PTHR30349">
    <property type="entry name" value="PHAGE INTEGRASE-RELATED"/>
    <property type="match status" value="1"/>
</dbReference>
<dbReference type="PROSITE" id="PS51898">
    <property type="entry name" value="TYR_RECOMBINASE"/>
    <property type="match status" value="1"/>
</dbReference>
<feature type="domain" description="Core-binding (CB)" evidence="11">
    <location>
        <begin position="1"/>
        <end position="82"/>
    </location>
</feature>
<dbReference type="SUPFAM" id="SSF56349">
    <property type="entry name" value="DNA breaking-rejoining enzymes"/>
    <property type="match status" value="1"/>
</dbReference>
<dbReference type="HAMAP" id="MF_01808">
    <property type="entry name" value="Recomb_XerC_XerD"/>
    <property type="match status" value="1"/>
</dbReference>
<evidence type="ECO:0000256" key="5">
    <source>
        <dbReference type="ARBA" id="ARBA00022908"/>
    </source>
</evidence>
<comment type="similarity">
    <text evidence="9">Belongs to the 'phage' integrase family. XerC subfamily.</text>
</comment>
<evidence type="ECO:0000256" key="9">
    <source>
        <dbReference type="HAMAP-Rule" id="MF_01808"/>
    </source>
</evidence>
<feature type="active site" evidence="9">
    <location>
        <position position="274"/>
    </location>
</feature>
<proteinExistence type="inferred from homology"/>
<protein>
    <recommendedName>
        <fullName evidence="9">Tyrosine recombinase XerC</fullName>
    </recommendedName>
</protein>
<keyword evidence="8 9" id="KW-0131">Cell cycle</keyword>
<dbReference type="InterPro" id="IPR002104">
    <property type="entry name" value="Integrase_catalytic"/>
</dbReference>
<evidence type="ECO:0000256" key="1">
    <source>
        <dbReference type="ARBA" id="ARBA00004496"/>
    </source>
</evidence>
<feature type="active site" evidence="9">
    <location>
        <position position="277"/>
    </location>
</feature>
<dbReference type="InterPro" id="IPR023009">
    <property type="entry name" value="Tyrosine_recombinase_XerC/XerD"/>
</dbReference>
<comment type="caution">
    <text evidence="12">The sequence shown here is derived from an EMBL/GenBank/DDBJ whole genome shotgun (WGS) entry which is preliminary data.</text>
</comment>
<dbReference type="InterPro" id="IPR004107">
    <property type="entry name" value="Integrase_SAM-like_N"/>
</dbReference>
<dbReference type="PROSITE" id="PS51900">
    <property type="entry name" value="CB"/>
    <property type="match status" value="1"/>
</dbReference>
<sequence>MKPRIEAWLRRLATERGYSPKTIASYRGDLAELQRVAADRPWSELDEADLRRWIAGAMRAGLAPRSIARRLSAWRGFFDALAEAGEVSSNPARGLRAPKAGRRLPKALSPDQAMRLVDGAGGGAAAADGAAAAGADGKSAGAGEDPPFEALRDQAMLELFYSSGLRLSELTGLDLRHFDGPPHRSAGWLDLAEAEVTVTGKGGKRRTVPVGAAAIAALQAWIDERARWLALHPAADPRPLFLSGRGARLANRTVQARLARLARRRGVPVGVHPHVLRHSFASHLLQSSGDLRAVQELLGHASIATTQVYTSLDFQRLASVYDTAHPRARRR</sequence>
<keyword evidence="4 9" id="KW-0159">Chromosome partition</keyword>
<keyword evidence="7 9" id="KW-0233">DNA recombination</keyword>
<dbReference type="GO" id="GO:0051301">
    <property type="term" value="P:cell division"/>
    <property type="evidence" value="ECO:0007669"/>
    <property type="project" value="UniProtKB-KW"/>
</dbReference>
<comment type="subunit">
    <text evidence="9">Forms a cyclic heterotetrameric complex composed of two molecules of XerC and two molecules of XerD.</text>
</comment>
<dbReference type="Gene3D" id="1.10.150.130">
    <property type="match status" value="1"/>
</dbReference>
<dbReference type="Proteomes" id="UP000532440">
    <property type="component" value="Unassembled WGS sequence"/>
</dbReference>
<evidence type="ECO:0000313" key="13">
    <source>
        <dbReference type="Proteomes" id="UP000532440"/>
    </source>
</evidence>
<comment type="function">
    <text evidence="9">Site-specific tyrosine recombinase, which acts by catalyzing the cutting and rejoining of the recombining DNA molecules. The XerC-XerD complex is essential to convert dimers of the bacterial chromosome into monomers to permit their segregation at cell division. It also contributes to the segregational stability of plasmids.</text>
</comment>
<gene>
    <name evidence="9" type="primary">xerC</name>
    <name evidence="12" type="ORF">HNQ70_003214</name>
</gene>
<feature type="active site" evidence="9">
    <location>
        <position position="300"/>
    </location>
</feature>
<dbReference type="AlphaFoldDB" id="A0A7W8HKN7"/>
<dbReference type="InterPro" id="IPR044068">
    <property type="entry name" value="CB"/>
</dbReference>
<dbReference type="InterPro" id="IPR013762">
    <property type="entry name" value="Integrase-like_cat_sf"/>
</dbReference>